<protein>
    <submittedName>
        <fullName evidence="1">Uncharacterized protein</fullName>
    </submittedName>
</protein>
<accession>A0A8T0CAU5</accession>
<dbReference type="GeneID" id="61357846"/>
<dbReference type="RefSeq" id="WP_010385554.1">
    <property type="nucleotide sequence ID" value="NZ_AHCD03000034.1"/>
</dbReference>
<proteinExistence type="predicted"/>
<dbReference type="AlphaFoldDB" id="A0A8T0CAU5"/>
<gene>
    <name evidence="1" type="ORF">PRUB_a4070</name>
</gene>
<organism evidence="1 2">
    <name type="scientific">Pseudoalteromonas rubra</name>
    <dbReference type="NCBI Taxonomy" id="43658"/>
    <lineage>
        <taxon>Bacteria</taxon>
        <taxon>Pseudomonadati</taxon>
        <taxon>Pseudomonadota</taxon>
        <taxon>Gammaproteobacteria</taxon>
        <taxon>Alteromonadales</taxon>
        <taxon>Pseudoalteromonadaceae</taxon>
        <taxon>Pseudoalteromonas</taxon>
    </lineage>
</organism>
<sequence length="295" mass="33363">MNNVIYSPSCTPKNDIGNTFSATKLENLQPSKLAAMKGYLFCPGCFVQAGFVSRGKNGSSPHFRSIHQLVNGKTCPEKSNEVERIDGDKPRPVDELRNEENIFVIDFNFGTTDGEIKPNKPIDTDDIPPRLRGNYRKFGESGSVGKSEWSRRLSTMLRAVFDNPDFLKEANKIKVFGKLQTMSEVFFHASRVVNNLNHNRPPAFYYGMIVDAIDEGGTVWLNIGHSKDELSIPIDKKIFQVLMKRYAISPAEEGQFKDIVGCQFLLYGWYNTSKQKPHYLSLYEKASAYIALRQS</sequence>
<dbReference type="Proteomes" id="UP000016480">
    <property type="component" value="Unassembled WGS sequence"/>
</dbReference>
<dbReference type="EMBL" id="AHCD03000034">
    <property type="protein sequence ID" value="KAF7787192.1"/>
    <property type="molecule type" value="Genomic_DNA"/>
</dbReference>
<comment type="caution">
    <text evidence="1">The sequence shown here is derived from an EMBL/GenBank/DDBJ whole genome shotgun (WGS) entry which is preliminary data.</text>
</comment>
<reference evidence="1 2" key="1">
    <citation type="journal article" date="2012" name="J. Bacteriol.">
        <title>Genome sequence of the cycloprodigiosin-producing bacterial strain Pseudoalteromonas rubra ATCC 29570(T).</title>
        <authorList>
            <person name="Xie B.B."/>
            <person name="Shu Y.L."/>
            <person name="Qin Q.L."/>
            <person name="Rong J.C."/>
            <person name="Zhang X.Y."/>
            <person name="Chen X.L."/>
            <person name="Zhou B.C."/>
            <person name="Zhang Y.Z."/>
        </authorList>
    </citation>
    <scope>NUCLEOTIDE SEQUENCE [LARGE SCALE GENOMIC DNA]</scope>
    <source>
        <strain evidence="1 2">DSM 6842</strain>
    </source>
</reference>
<name>A0A8T0CAU5_9GAMM</name>
<evidence type="ECO:0000313" key="2">
    <source>
        <dbReference type="Proteomes" id="UP000016480"/>
    </source>
</evidence>
<evidence type="ECO:0000313" key="1">
    <source>
        <dbReference type="EMBL" id="KAF7787192.1"/>
    </source>
</evidence>